<gene>
    <name evidence="6" type="ORF">IAA67_05530</name>
</gene>
<evidence type="ECO:0000313" key="6">
    <source>
        <dbReference type="EMBL" id="HIQ69770.1"/>
    </source>
</evidence>
<dbReference type="PRINTS" id="PR00036">
    <property type="entry name" value="HTHLACI"/>
</dbReference>
<proteinExistence type="predicted"/>
<dbReference type="InterPro" id="IPR000843">
    <property type="entry name" value="HTH_LacI"/>
</dbReference>
<dbReference type="InterPro" id="IPR010982">
    <property type="entry name" value="Lambda_DNA-bd_dom_sf"/>
</dbReference>
<dbReference type="Pfam" id="PF13377">
    <property type="entry name" value="Peripla_BP_3"/>
    <property type="match status" value="1"/>
</dbReference>
<dbReference type="InterPro" id="IPR028082">
    <property type="entry name" value="Peripla_BP_I"/>
</dbReference>
<dbReference type="Proteomes" id="UP000886874">
    <property type="component" value="Unassembled WGS sequence"/>
</dbReference>
<dbReference type="SMART" id="SM00354">
    <property type="entry name" value="HTH_LACI"/>
    <property type="match status" value="1"/>
</dbReference>
<dbReference type="SUPFAM" id="SSF53822">
    <property type="entry name" value="Periplasmic binding protein-like I"/>
    <property type="match status" value="1"/>
</dbReference>
<dbReference type="InterPro" id="IPR001387">
    <property type="entry name" value="Cro/C1-type_HTH"/>
</dbReference>
<dbReference type="PROSITE" id="PS50943">
    <property type="entry name" value="HTH_CROC1"/>
    <property type="match status" value="1"/>
</dbReference>
<protein>
    <submittedName>
        <fullName evidence="6">LacI family DNA-binding transcriptional regulator</fullName>
    </submittedName>
</protein>
<dbReference type="PANTHER" id="PTHR30146">
    <property type="entry name" value="LACI-RELATED TRANSCRIPTIONAL REPRESSOR"/>
    <property type="match status" value="1"/>
</dbReference>
<keyword evidence="3" id="KW-0804">Transcription</keyword>
<dbReference type="Gene3D" id="1.10.260.40">
    <property type="entry name" value="lambda repressor-like DNA-binding domains"/>
    <property type="match status" value="1"/>
</dbReference>
<dbReference type="Gene3D" id="3.40.50.2300">
    <property type="match status" value="2"/>
</dbReference>
<keyword evidence="2 6" id="KW-0238">DNA-binding</keyword>
<reference evidence="6" key="1">
    <citation type="submission" date="2020-10" db="EMBL/GenBank/DDBJ databases">
        <authorList>
            <person name="Gilroy R."/>
        </authorList>
    </citation>
    <scope>NUCLEOTIDE SEQUENCE</scope>
    <source>
        <strain evidence="6">ChiSjej2B20-13462</strain>
    </source>
</reference>
<dbReference type="GO" id="GO:0003700">
    <property type="term" value="F:DNA-binding transcription factor activity"/>
    <property type="evidence" value="ECO:0007669"/>
    <property type="project" value="TreeGrafter"/>
</dbReference>
<evidence type="ECO:0000256" key="2">
    <source>
        <dbReference type="ARBA" id="ARBA00023125"/>
    </source>
</evidence>
<feature type="domain" description="HTH cro/C1-type" evidence="5">
    <location>
        <begin position="3"/>
        <end position="46"/>
    </location>
</feature>
<sequence length="330" mass="36811">MSSIREVAQLAGVSPATVSRVINGTAQVSAEKRKRILDVIAETNFVPNEVARSLFKRSARTIGLIIPSIRNPYFTELAAELDELAAARGYQLSLRNVGYNMEREWEALQQLEAVNADGAILIPTSNADRSDQRPLSIPLVVLDSDFNGPVHSYIYCDYYQGAQMAMAHLVECGCREIVCIRGPQSTFSGRSRYMGYRDFCLEHGIRQRVVDCDYDFDAGLAMTEALLQRYPQVDGILACNDIVAISTYKILHKRNIPVPEQIQLIGFDDITLSGLISPELTTIRQPVKEIARLAMDLVLQQDEPAVKGGRHVLPVSLVVRETTRRKDETE</sequence>
<evidence type="ECO:0000259" key="5">
    <source>
        <dbReference type="PROSITE" id="PS50943"/>
    </source>
</evidence>
<dbReference type="EMBL" id="DVFN01000084">
    <property type="protein sequence ID" value="HIQ69770.1"/>
    <property type="molecule type" value="Genomic_DNA"/>
</dbReference>
<dbReference type="Pfam" id="PF00356">
    <property type="entry name" value="LacI"/>
    <property type="match status" value="1"/>
</dbReference>
<feature type="domain" description="HTH lacI-type" evidence="4">
    <location>
        <begin position="2"/>
        <end position="56"/>
    </location>
</feature>
<dbReference type="PANTHER" id="PTHR30146:SF109">
    <property type="entry name" value="HTH-TYPE TRANSCRIPTIONAL REGULATOR GALS"/>
    <property type="match status" value="1"/>
</dbReference>
<dbReference type="CDD" id="cd01392">
    <property type="entry name" value="HTH_LacI"/>
    <property type="match status" value="1"/>
</dbReference>
<reference evidence="6" key="2">
    <citation type="journal article" date="2021" name="PeerJ">
        <title>Extensive microbial diversity within the chicken gut microbiome revealed by metagenomics and culture.</title>
        <authorList>
            <person name="Gilroy R."/>
            <person name="Ravi A."/>
            <person name="Getino M."/>
            <person name="Pursley I."/>
            <person name="Horton D.L."/>
            <person name="Alikhan N.F."/>
            <person name="Baker D."/>
            <person name="Gharbi K."/>
            <person name="Hall N."/>
            <person name="Watson M."/>
            <person name="Adriaenssens E.M."/>
            <person name="Foster-Nyarko E."/>
            <person name="Jarju S."/>
            <person name="Secka A."/>
            <person name="Antonio M."/>
            <person name="Oren A."/>
            <person name="Chaudhuri R.R."/>
            <person name="La Ragione R."/>
            <person name="Hildebrand F."/>
            <person name="Pallen M.J."/>
        </authorList>
    </citation>
    <scope>NUCLEOTIDE SEQUENCE</scope>
    <source>
        <strain evidence="6">ChiSjej2B20-13462</strain>
    </source>
</reference>
<comment type="caution">
    <text evidence="6">The sequence shown here is derived from an EMBL/GenBank/DDBJ whole genome shotgun (WGS) entry which is preliminary data.</text>
</comment>
<name>A0A9D1CNR8_9FIRM</name>
<dbReference type="PROSITE" id="PS00356">
    <property type="entry name" value="HTH_LACI_1"/>
    <property type="match status" value="1"/>
</dbReference>
<accession>A0A9D1CNR8</accession>
<dbReference type="GO" id="GO:0000976">
    <property type="term" value="F:transcription cis-regulatory region binding"/>
    <property type="evidence" value="ECO:0007669"/>
    <property type="project" value="TreeGrafter"/>
</dbReference>
<dbReference type="SUPFAM" id="SSF47413">
    <property type="entry name" value="lambda repressor-like DNA-binding domains"/>
    <property type="match status" value="1"/>
</dbReference>
<evidence type="ECO:0000313" key="7">
    <source>
        <dbReference type="Proteomes" id="UP000886874"/>
    </source>
</evidence>
<dbReference type="AlphaFoldDB" id="A0A9D1CNR8"/>
<evidence type="ECO:0000259" key="4">
    <source>
        <dbReference type="PROSITE" id="PS50932"/>
    </source>
</evidence>
<keyword evidence="1" id="KW-0805">Transcription regulation</keyword>
<evidence type="ECO:0000256" key="1">
    <source>
        <dbReference type="ARBA" id="ARBA00023015"/>
    </source>
</evidence>
<dbReference type="InterPro" id="IPR046335">
    <property type="entry name" value="LacI/GalR-like_sensor"/>
</dbReference>
<dbReference type="PROSITE" id="PS50932">
    <property type="entry name" value="HTH_LACI_2"/>
    <property type="match status" value="1"/>
</dbReference>
<dbReference type="CDD" id="cd06291">
    <property type="entry name" value="PBP1_Qymf-like"/>
    <property type="match status" value="1"/>
</dbReference>
<evidence type="ECO:0000256" key="3">
    <source>
        <dbReference type="ARBA" id="ARBA00023163"/>
    </source>
</evidence>
<organism evidence="6 7">
    <name type="scientific">Candidatus Avoscillospira stercorigallinarum</name>
    <dbReference type="NCBI Taxonomy" id="2840708"/>
    <lineage>
        <taxon>Bacteria</taxon>
        <taxon>Bacillati</taxon>
        <taxon>Bacillota</taxon>
        <taxon>Clostridia</taxon>
        <taxon>Eubacteriales</taxon>
        <taxon>Oscillospiraceae</taxon>
        <taxon>Oscillospiraceae incertae sedis</taxon>
        <taxon>Candidatus Avoscillospira</taxon>
    </lineage>
</organism>